<dbReference type="RefSeq" id="WP_330194870.1">
    <property type="nucleotide sequence ID" value="NZ_JAZDRO010000001.1"/>
</dbReference>
<comment type="caution">
    <text evidence="2">The sequence shown here is derived from an EMBL/GenBank/DDBJ whole genome shotgun (WGS) entry which is preliminary data.</text>
</comment>
<dbReference type="Proteomes" id="UP001310692">
    <property type="component" value="Unassembled WGS sequence"/>
</dbReference>
<feature type="domain" description="DJ-1/PfpI" evidence="1">
    <location>
        <begin position="19"/>
        <end position="156"/>
    </location>
</feature>
<gene>
    <name evidence="2" type="ORF">V0U35_01465</name>
</gene>
<name>A0ABU7LUU2_9PROT</name>
<sequence length="169" mass="17068">MNRYSRKKAPRRGHIAAIAPQGFNADDLMLATGPLDRAGFDVAVVSDTDGMLSARAGETDVNYVPASTIGDMDFDRYAGLILPGGSSKIADSAKAAVAVFLKAGKPVIALSDGVGLLAEAANAPDTAEATAAISARGQVFAAGGETAAEDAVQVFADAVLSAVTETRAA</sequence>
<dbReference type="InterPro" id="IPR029062">
    <property type="entry name" value="Class_I_gatase-like"/>
</dbReference>
<accession>A0ABU7LUU2</accession>
<protein>
    <submittedName>
        <fullName evidence="2">DJ-1/PfpI family protein</fullName>
    </submittedName>
</protein>
<keyword evidence="3" id="KW-1185">Reference proteome</keyword>
<organism evidence="2 3">
    <name type="scientific">Hyphobacterium marinum</name>
    <dbReference type="NCBI Taxonomy" id="3116574"/>
    <lineage>
        <taxon>Bacteria</taxon>
        <taxon>Pseudomonadati</taxon>
        <taxon>Pseudomonadota</taxon>
        <taxon>Alphaproteobacteria</taxon>
        <taxon>Maricaulales</taxon>
        <taxon>Maricaulaceae</taxon>
        <taxon>Hyphobacterium</taxon>
    </lineage>
</organism>
<dbReference type="Gene3D" id="3.40.50.880">
    <property type="match status" value="1"/>
</dbReference>
<dbReference type="SUPFAM" id="SSF52317">
    <property type="entry name" value="Class I glutamine amidotransferase-like"/>
    <property type="match status" value="1"/>
</dbReference>
<evidence type="ECO:0000259" key="1">
    <source>
        <dbReference type="Pfam" id="PF01965"/>
    </source>
</evidence>
<evidence type="ECO:0000313" key="2">
    <source>
        <dbReference type="EMBL" id="MEE2565332.1"/>
    </source>
</evidence>
<proteinExistence type="predicted"/>
<dbReference type="EMBL" id="JAZDRO010000001">
    <property type="protein sequence ID" value="MEE2565332.1"/>
    <property type="molecule type" value="Genomic_DNA"/>
</dbReference>
<dbReference type="Pfam" id="PF01965">
    <property type="entry name" value="DJ-1_PfpI"/>
    <property type="match status" value="1"/>
</dbReference>
<reference evidence="2 3" key="1">
    <citation type="submission" date="2024-01" db="EMBL/GenBank/DDBJ databases">
        <title>Hyphobacterium bacterium isolated from marine sediment.</title>
        <authorList>
            <person name="Zhao S."/>
        </authorList>
    </citation>
    <scope>NUCLEOTIDE SEQUENCE [LARGE SCALE GENOMIC DNA]</scope>
    <source>
        <strain evidence="2 3">Y60-23</strain>
    </source>
</reference>
<dbReference type="InterPro" id="IPR002818">
    <property type="entry name" value="DJ-1/PfpI"/>
</dbReference>
<evidence type="ECO:0000313" key="3">
    <source>
        <dbReference type="Proteomes" id="UP001310692"/>
    </source>
</evidence>